<dbReference type="VEuPathDB" id="FungiDB:ASPTUDRAFT_231489"/>
<gene>
    <name evidence="1" type="ORF">ASPTUDRAFT_231489</name>
</gene>
<evidence type="ECO:0000313" key="2">
    <source>
        <dbReference type="Proteomes" id="UP000184304"/>
    </source>
</evidence>
<dbReference type="Proteomes" id="UP000184304">
    <property type="component" value="Unassembled WGS sequence"/>
</dbReference>
<dbReference type="EMBL" id="KV878176">
    <property type="protein sequence ID" value="OJI90328.1"/>
    <property type="molecule type" value="Genomic_DNA"/>
</dbReference>
<evidence type="ECO:0000313" key="1">
    <source>
        <dbReference type="EMBL" id="OJI90328.1"/>
    </source>
</evidence>
<name>A0A1L9NM08_ASPTC</name>
<proteinExistence type="predicted"/>
<keyword evidence="2" id="KW-1185">Reference proteome</keyword>
<sequence length="151" mass="16348">MITFLIPTIPLSSSRGSLGGAGLLGPPCVSLGEKVSPSSSTRRADACMILRGCTSLQLGTKPATSTTSFHSPPPPVACPSFFCQPFVCPVDLLLSPLFDCPPFPPFTLLRHLPRYIYHIHLFFSPLPDSSCALPHRFHFSLPVTQLMRNAV</sequence>
<accession>A0A1L9NM08</accession>
<organism evidence="1 2">
    <name type="scientific">Aspergillus tubingensis (strain CBS 134.48)</name>
    <dbReference type="NCBI Taxonomy" id="767770"/>
    <lineage>
        <taxon>Eukaryota</taxon>
        <taxon>Fungi</taxon>
        <taxon>Dikarya</taxon>
        <taxon>Ascomycota</taxon>
        <taxon>Pezizomycotina</taxon>
        <taxon>Eurotiomycetes</taxon>
        <taxon>Eurotiomycetidae</taxon>
        <taxon>Eurotiales</taxon>
        <taxon>Aspergillaceae</taxon>
        <taxon>Aspergillus</taxon>
        <taxon>Aspergillus subgen. Circumdati</taxon>
    </lineage>
</organism>
<dbReference type="AlphaFoldDB" id="A0A1L9NM08"/>
<reference evidence="2" key="1">
    <citation type="journal article" date="2017" name="Genome Biol.">
        <title>Comparative genomics reveals high biological diversity and specific adaptations in the industrially and medically important fungal genus Aspergillus.</title>
        <authorList>
            <person name="de Vries R.P."/>
            <person name="Riley R."/>
            <person name="Wiebenga A."/>
            <person name="Aguilar-Osorio G."/>
            <person name="Amillis S."/>
            <person name="Uchima C.A."/>
            <person name="Anderluh G."/>
            <person name="Asadollahi M."/>
            <person name="Askin M."/>
            <person name="Barry K."/>
            <person name="Battaglia E."/>
            <person name="Bayram O."/>
            <person name="Benocci T."/>
            <person name="Braus-Stromeyer S.A."/>
            <person name="Caldana C."/>
            <person name="Canovas D."/>
            <person name="Cerqueira G.C."/>
            <person name="Chen F."/>
            <person name="Chen W."/>
            <person name="Choi C."/>
            <person name="Clum A."/>
            <person name="Dos Santos R.A."/>
            <person name="Damasio A.R."/>
            <person name="Diallinas G."/>
            <person name="Emri T."/>
            <person name="Fekete E."/>
            <person name="Flipphi M."/>
            <person name="Freyberg S."/>
            <person name="Gallo A."/>
            <person name="Gournas C."/>
            <person name="Habgood R."/>
            <person name="Hainaut M."/>
            <person name="Harispe M.L."/>
            <person name="Henrissat B."/>
            <person name="Hilden K.S."/>
            <person name="Hope R."/>
            <person name="Hossain A."/>
            <person name="Karabika E."/>
            <person name="Karaffa L."/>
            <person name="Karanyi Z."/>
            <person name="Krasevec N."/>
            <person name="Kuo A."/>
            <person name="Kusch H."/>
            <person name="LaButti K."/>
            <person name="Lagendijk E.L."/>
            <person name="Lapidus A."/>
            <person name="Levasseur A."/>
            <person name="Lindquist E."/>
            <person name="Lipzen A."/>
            <person name="Logrieco A.F."/>
            <person name="MacCabe A."/>
            <person name="Maekelae M.R."/>
            <person name="Malavazi I."/>
            <person name="Melin P."/>
            <person name="Meyer V."/>
            <person name="Mielnichuk N."/>
            <person name="Miskei M."/>
            <person name="Molnar A.P."/>
            <person name="Mule G."/>
            <person name="Ngan C.Y."/>
            <person name="Orejas M."/>
            <person name="Orosz E."/>
            <person name="Ouedraogo J.P."/>
            <person name="Overkamp K.M."/>
            <person name="Park H.-S."/>
            <person name="Perrone G."/>
            <person name="Piumi F."/>
            <person name="Punt P.J."/>
            <person name="Ram A.F."/>
            <person name="Ramon A."/>
            <person name="Rauscher S."/>
            <person name="Record E."/>
            <person name="Riano-Pachon D.M."/>
            <person name="Robert V."/>
            <person name="Roehrig J."/>
            <person name="Ruller R."/>
            <person name="Salamov A."/>
            <person name="Salih N.S."/>
            <person name="Samson R.A."/>
            <person name="Sandor E."/>
            <person name="Sanguinetti M."/>
            <person name="Schuetze T."/>
            <person name="Sepcic K."/>
            <person name="Shelest E."/>
            <person name="Sherlock G."/>
            <person name="Sophianopoulou V."/>
            <person name="Squina F.M."/>
            <person name="Sun H."/>
            <person name="Susca A."/>
            <person name="Todd R.B."/>
            <person name="Tsang A."/>
            <person name="Unkles S.E."/>
            <person name="van de Wiele N."/>
            <person name="van Rossen-Uffink D."/>
            <person name="Oliveira J.V."/>
            <person name="Vesth T.C."/>
            <person name="Visser J."/>
            <person name="Yu J.-H."/>
            <person name="Zhou M."/>
            <person name="Andersen M.R."/>
            <person name="Archer D.B."/>
            <person name="Baker S.E."/>
            <person name="Benoit I."/>
            <person name="Brakhage A.A."/>
            <person name="Braus G.H."/>
            <person name="Fischer R."/>
            <person name="Frisvad J.C."/>
            <person name="Goldman G.H."/>
            <person name="Houbraken J."/>
            <person name="Oakley B."/>
            <person name="Pocsi I."/>
            <person name="Scazzocchio C."/>
            <person name="Seiboth B."/>
            <person name="vanKuyk P.A."/>
            <person name="Wortman J."/>
            <person name="Dyer P.S."/>
            <person name="Grigoriev I.V."/>
        </authorList>
    </citation>
    <scope>NUCLEOTIDE SEQUENCE [LARGE SCALE GENOMIC DNA]</scope>
    <source>
        <strain evidence="2">CBS 134.48</strain>
    </source>
</reference>
<protein>
    <submittedName>
        <fullName evidence="1">Uncharacterized protein</fullName>
    </submittedName>
</protein>